<proteinExistence type="predicted"/>
<dbReference type="CDD" id="cd05911">
    <property type="entry name" value="Firefly_Luc_like"/>
    <property type="match status" value="1"/>
</dbReference>
<dbReference type="InterPro" id="IPR000873">
    <property type="entry name" value="AMP-dep_synth/lig_dom"/>
</dbReference>
<evidence type="ECO:0000313" key="3">
    <source>
        <dbReference type="EMBL" id="PHH69911.1"/>
    </source>
</evidence>
<comment type="caution">
    <text evidence="3">The sequence shown here is derived from an EMBL/GenBank/DDBJ whole genome shotgun (WGS) entry which is preliminary data.</text>
</comment>
<feature type="domain" description="AMP-binding enzyme C-terminal" evidence="2">
    <location>
        <begin position="477"/>
        <end position="558"/>
    </location>
</feature>
<dbReference type="InterPro" id="IPR020845">
    <property type="entry name" value="AMP-binding_CS"/>
</dbReference>
<evidence type="ECO:0000313" key="4">
    <source>
        <dbReference type="Proteomes" id="UP000224854"/>
    </source>
</evidence>
<dbReference type="Pfam" id="PF00501">
    <property type="entry name" value="AMP-binding"/>
    <property type="match status" value="1"/>
</dbReference>
<gene>
    <name evidence="3" type="ORF">CDD82_7437</name>
</gene>
<reference evidence="3 4" key="1">
    <citation type="submission" date="2017-06" db="EMBL/GenBank/DDBJ databases">
        <title>Ant-infecting Ophiocordyceps genomes reveal a high diversity of potential behavioral manipulation genes and a possible major role for enterotoxins.</title>
        <authorList>
            <person name="De Bekker C."/>
            <person name="Evans H.C."/>
            <person name="Brachmann A."/>
            <person name="Hughes D.P."/>
        </authorList>
    </citation>
    <scope>NUCLEOTIDE SEQUENCE [LARGE SCALE GENOMIC DNA]</scope>
    <source>
        <strain evidence="3 4">1348a</strain>
    </source>
</reference>
<dbReference type="PANTHER" id="PTHR24096:SF422">
    <property type="entry name" value="BCDNA.GH02901"/>
    <property type="match status" value="1"/>
</dbReference>
<keyword evidence="4" id="KW-1185">Reference proteome</keyword>
<dbReference type="InterPro" id="IPR045851">
    <property type="entry name" value="AMP-bd_C_sf"/>
</dbReference>
<evidence type="ECO:0008006" key="5">
    <source>
        <dbReference type="Google" id="ProtNLM"/>
    </source>
</evidence>
<feature type="domain" description="AMP-dependent synthetase/ligase" evidence="1">
    <location>
        <begin position="47"/>
        <end position="419"/>
    </location>
</feature>
<dbReference type="PROSITE" id="PS00455">
    <property type="entry name" value="AMP_BINDING"/>
    <property type="match status" value="1"/>
</dbReference>
<dbReference type="OrthoDB" id="6509636at2759"/>
<sequence>MVFVSPSCYPPLPDLPDSITIAQFVNSEAHGRCPFAASRNPYTCGLTGKTYSGPEVLDRIDSLARALARRLGLNPAEGTEWDRVVAIYSLNTIDYVPLTHAVHRLSGIATPASAAYSATELEHQLRSSAAKALFTCVPLLKDALAAADAAAIPRDRVFLLPVPDAPLTSQHAQFLSFDQLVAEGRHLPPLAPLSWIKGQAARQTAYLCYSSGTSGLPKAVKISHYNVIANIAQFVTYDASSRTRFGVTTRAELGVLPLCHIFGLVMVAHVSLYCGDSIVILPRFNLTSALAAIEKFKLNHLSVVPPMLIQMLSNRDECAKYDLSSVTAITSGAAPLGIETIENLLRLYPNWRIGQGYGMTESSPCIMTTNETDIFFGSSGSLLPGIKAKVIDAEGNEVTALDTRGELFVQSPSIVLGYLNNDRANAETFLWDTDGRWLKTGDEVLVRKSPQGNEHFFITDRIKELIKVKGNQVAPAELEAHLLSHPFVSDCAVIPVPDDRAGEVPKAFVVQSPQASGKSTADVTAAINKHVEDHKARHKRLKGGVEFLQVIPKSASGKILRRVLKEKEAQARRTAGAKL</sequence>
<dbReference type="AlphaFoldDB" id="A0A2C5YSN8"/>
<evidence type="ECO:0000259" key="2">
    <source>
        <dbReference type="Pfam" id="PF13193"/>
    </source>
</evidence>
<protein>
    <recommendedName>
        <fullName evidence="5">AMP-dependent synthetase/ligase domain-containing protein</fullName>
    </recommendedName>
</protein>
<dbReference type="SUPFAM" id="SSF56801">
    <property type="entry name" value="Acetyl-CoA synthetase-like"/>
    <property type="match status" value="1"/>
</dbReference>
<accession>A0A2C5YSN8</accession>
<dbReference type="Pfam" id="PF13193">
    <property type="entry name" value="AMP-binding_C"/>
    <property type="match status" value="1"/>
</dbReference>
<dbReference type="InterPro" id="IPR042099">
    <property type="entry name" value="ANL_N_sf"/>
</dbReference>
<dbReference type="PANTHER" id="PTHR24096">
    <property type="entry name" value="LONG-CHAIN-FATTY-ACID--COA LIGASE"/>
    <property type="match status" value="1"/>
</dbReference>
<dbReference type="GO" id="GO:0016405">
    <property type="term" value="F:CoA-ligase activity"/>
    <property type="evidence" value="ECO:0007669"/>
    <property type="project" value="TreeGrafter"/>
</dbReference>
<dbReference type="EMBL" id="NJEU01000869">
    <property type="protein sequence ID" value="PHH69911.1"/>
    <property type="molecule type" value="Genomic_DNA"/>
</dbReference>
<dbReference type="InterPro" id="IPR025110">
    <property type="entry name" value="AMP-bd_C"/>
</dbReference>
<name>A0A2C5YSN8_9HYPO</name>
<dbReference type="Proteomes" id="UP000224854">
    <property type="component" value="Unassembled WGS sequence"/>
</dbReference>
<dbReference type="Gene3D" id="3.40.50.12780">
    <property type="entry name" value="N-terminal domain of ligase-like"/>
    <property type="match status" value="1"/>
</dbReference>
<evidence type="ECO:0000259" key="1">
    <source>
        <dbReference type="Pfam" id="PF00501"/>
    </source>
</evidence>
<organism evidence="3 4">
    <name type="scientific">Ophiocordyceps australis</name>
    <dbReference type="NCBI Taxonomy" id="1399860"/>
    <lineage>
        <taxon>Eukaryota</taxon>
        <taxon>Fungi</taxon>
        <taxon>Dikarya</taxon>
        <taxon>Ascomycota</taxon>
        <taxon>Pezizomycotina</taxon>
        <taxon>Sordariomycetes</taxon>
        <taxon>Hypocreomycetidae</taxon>
        <taxon>Hypocreales</taxon>
        <taxon>Ophiocordycipitaceae</taxon>
        <taxon>Ophiocordyceps</taxon>
    </lineage>
</organism>
<dbReference type="Gene3D" id="3.30.300.30">
    <property type="match status" value="1"/>
</dbReference>